<reference evidence="2" key="1">
    <citation type="journal article" date="2014" name="Front. Microbiol.">
        <title>High frequency of phylogenetically diverse reductive dehalogenase-homologous genes in deep subseafloor sedimentary metagenomes.</title>
        <authorList>
            <person name="Kawai M."/>
            <person name="Futagami T."/>
            <person name="Toyoda A."/>
            <person name="Takaki Y."/>
            <person name="Nishi S."/>
            <person name="Hori S."/>
            <person name="Arai W."/>
            <person name="Tsubouchi T."/>
            <person name="Morono Y."/>
            <person name="Uchiyama I."/>
            <person name="Ito T."/>
            <person name="Fujiyama A."/>
            <person name="Inagaki F."/>
            <person name="Takami H."/>
        </authorList>
    </citation>
    <scope>NUCLEOTIDE SEQUENCE</scope>
    <source>
        <strain evidence="2">Expedition CK06-06</strain>
    </source>
</reference>
<dbReference type="InterPro" id="IPR013737">
    <property type="entry name" value="Bac_rhamnosid_N"/>
</dbReference>
<dbReference type="PANTHER" id="PTHR33307:SF6">
    <property type="entry name" value="ALPHA-RHAMNOSIDASE (EUROFUNG)-RELATED"/>
    <property type="match status" value="1"/>
</dbReference>
<dbReference type="Gene3D" id="2.60.40.10">
    <property type="entry name" value="Immunoglobulins"/>
    <property type="match status" value="1"/>
</dbReference>
<dbReference type="Pfam" id="PF25788">
    <property type="entry name" value="Ig_Rha78A_N"/>
    <property type="match status" value="1"/>
</dbReference>
<dbReference type="PANTHER" id="PTHR33307">
    <property type="entry name" value="ALPHA-RHAMNOSIDASE (EUROFUNG)"/>
    <property type="match status" value="1"/>
</dbReference>
<feature type="domain" description="Bacterial alpha-L-rhamnosidase N-terminal" evidence="1">
    <location>
        <begin position="104"/>
        <end position="239"/>
    </location>
</feature>
<dbReference type="EMBL" id="BARW01032983">
    <property type="protein sequence ID" value="GAJ04890.1"/>
    <property type="molecule type" value="Genomic_DNA"/>
</dbReference>
<dbReference type="AlphaFoldDB" id="X1VE78"/>
<proteinExistence type="predicted"/>
<evidence type="ECO:0000259" key="1">
    <source>
        <dbReference type="Pfam" id="PF08531"/>
    </source>
</evidence>
<dbReference type="Pfam" id="PF08531">
    <property type="entry name" value="Bac_rhamnosid_N"/>
    <property type="match status" value="1"/>
</dbReference>
<evidence type="ECO:0000313" key="2">
    <source>
        <dbReference type="EMBL" id="GAJ04890.1"/>
    </source>
</evidence>
<organism evidence="2">
    <name type="scientific">marine sediment metagenome</name>
    <dbReference type="NCBI Taxonomy" id="412755"/>
    <lineage>
        <taxon>unclassified sequences</taxon>
        <taxon>metagenomes</taxon>
        <taxon>ecological metagenomes</taxon>
    </lineage>
</organism>
<dbReference type="Gene3D" id="2.60.120.260">
    <property type="entry name" value="Galactose-binding domain-like"/>
    <property type="match status" value="1"/>
</dbReference>
<sequence>GRAQSAYQILVASTRENLFTDVGDIWDSEKVESNKSANVGYDAKPLESKSTYYWKVRWWDDEGQVSPFSEVATFEMGLLAEDDWDTMWIGGGDLLRNQFVIEGKVKQARAYICGLGWYELRINGNKVGDHQLDPGQTDYEKLVLYSTYNVTDLLTEGENVIGVMLGNGRYAQDWSGAPERQLLRLKRYNASPKVLLHLEVQLEGGASQRIVTDKRWKVSSGPIAENDIYNGETYDARLE</sequence>
<comment type="caution">
    <text evidence="2">The sequence shown here is derived from an EMBL/GenBank/DDBJ whole genome shotgun (WGS) entry which is preliminary data.</text>
</comment>
<gene>
    <name evidence="2" type="ORF">S12H4_52062</name>
</gene>
<feature type="non-terminal residue" evidence="2">
    <location>
        <position position="1"/>
    </location>
</feature>
<dbReference type="InterPro" id="IPR016007">
    <property type="entry name" value="Alpha_rhamnosid"/>
</dbReference>
<feature type="non-terminal residue" evidence="2">
    <location>
        <position position="239"/>
    </location>
</feature>
<protein>
    <recommendedName>
        <fullName evidence="1">Bacterial alpha-L-rhamnosidase N-terminal domain-containing protein</fullName>
    </recommendedName>
</protein>
<accession>X1VE78</accession>
<dbReference type="InterPro" id="IPR013783">
    <property type="entry name" value="Ig-like_fold"/>
</dbReference>
<name>X1VE78_9ZZZZ</name>